<dbReference type="AlphaFoldDB" id="A0A1C2J0D2"/>
<accession>A0A1C2J0D2</accession>
<comment type="caution">
    <text evidence="2">The sequence shown here is derived from an EMBL/GenBank/DDBJ whole genome shotgun (WGS) entry which is preliminary data.</text>
</comment>
<organism evidence="2 3">
    <name type="scientific">Acidithiobacillus thiooxidans</name>
    <name type="common">Thiobacillus thiooxidans</name>
    <dbReference type="NCBI Taxonomy" id="930"/>
    <lineage>
        <taxon>Bacteria</taxon>
        <taxon>Pseudomonadati</taxon>
        <taxon>Pseudomonadota</taxon>
        <taxon>Acidithiobacillia</taxon>
        <taxon>Acidithiobacillales</taxon>
        <taxon>Acidithiobacillaceae</taxon>
        <taxon>Acidithiobacillus</taxon>
    </lineage>
</organism>
<evidence type="ECO:0000313" key="3">
    <source>
        <dbReference type="Proteomes" id="UP000094893"/>
    </source>
</evidence>
<evidence type="ECO:0000313" key="4">
    <source>
        <dbReference type="Proteomes" id="UP000095008"/>
    </source>
</evidence>
<reference evidence="2 3" key="1">
    <citation type="journal article" date="2016" name="Int. J. Mol. Sci.">
        <title>Comparative genomics of the extreme acidophile Acidithiobacillus thiooxidans reveals intraspecific divergence and niche adaptation.</title>
        <authorList>
            <person name="Zhang X."/>
            <person name="Feng X."/>
            <person name="Tao J."/>
            <person name="Ma L."/>
            <person name="Xiao Y."/>
            <person name="Liang Y."/>
            <person name="Liu X."/>
            <person name="Yin H."/>
        </authorList>
    </citation>
    <scope>NUCLEOTIDE SEQUENCE [LARGE SCALE GENOMIC DNA]</scope>
    <source>
        <strain evidence="2 3">A02</strain>
        <strain evidence="1">DXS-W</strain>
    </source>
</reference>
<evidence type="ECO:0000313" key="1">
    <source>
        <dbReference type="EMBL" id="OCX74572.1"/>
    </source>
</evidence>
<dbReference type="EMBL" id="LWRY01000036">
    <property type="protein sequence ID" value="OCX74572.1"/>
    <property type="molecule type" value="Genomic_DNA"/>
</dbReference>
<proteinExistence type="predicted"/>
<dbReference type="Proteomes" id="UP000095008">
    <property type="component" value="Unassembled WGS sequence"/>
</dbReference>
<keyword evidence="4" id="KW-1185">Reference proteome</keyword>
<dbReference type="Proteomes" id="UP000094893">
    <property type="component" value="Unassembled WGS sequence"/>
</dbReference>
<name>A0A1C2J0D2_ACITH</name>
<protein>
    <submittedName>
        <fullName evidence="2">Uncharacterized protein</fullName>
    </submittedName>
</protein>
<gene>
    <name evidence="1" type="ORF">A6M23_05745</name>
    <name evidence="2" type="ORF">A6P07_00480</name>
</gene>
<evidence type="ECO:0000313" key="2">
    <source>
        <dbReference type="EMBL" id="OCX77276.1"/>
    </source>
</evidence>
<sequence length="104" mass="11299">MEAAANGVDDRVDTVEKAQGRYRPVCKHGARAPGAVAGCFDSYSVPPGDSSVLWLSGFYRWLLKMGLQLLPFAEFADALRAVVPEEWVAETAALLRLVVADHHS</sequence>
<dbReference type="EMBL" id="LWSA01000006">
    <property type="protein sequence ID" value="OCX77276.1"/>
    <property type="molecule type" value="Genomic_DNA"/>
</dbReference>